<dbReference type="PANTHER" id="PTHR11014">
    <property type="entry name" value="PEPTIDASE M20 FAMILY MEMBER"/>
    <property type="match status" value="1"/>
</dbReference>
<sequence length="195" mass="21955">MLDGGTGLNAIPDSVSITGTYRAVSKKSFYALAERIQEVIKAQAYVYRCSATVDFEGPNIQFKKFRKSISFFSASIKNNKKKIEEEEGTTWDFQEKTTEPPPLLRIVAAGSSLLLLRFVEPKGQPPPFCDRLATTENRHNLLLHSSSSVRTHQLRRQSDSSCRTPSNTNTIRFATFFGFLVEIVCSLVKKAWNEI</sequence>
<dbReference type="Gene3D" id="3.30.70.360">
    <property type="match status" value="1"/>
</dbReference>
<dbReference type="GO" id="GO:0005783">
    <property type="term" value="C:endoplasmic reticulum"/>
    <property type="evidence" value="ECO:0007669"/>
    <property type="project" value="TreeGrafter"/>
</dbReference>
<gene>
    <name evidence="1" type="ORF">LVIROSA_LOCUS11109</name>
</gene>
<dbReference type="InterPro" id="IPR017439">
    <property type="entry name" value="Amidohydrolase"/>
</dbReference>
<dbReference type="SUPFAM" id="SSF55031">
    <property type="entry name" value="Bacterial exopeptidase dimerisation domain"/>
    <property type="match status" value="1"/>
</dbReference>
<dbReference type="Proteomes" id="UP001157418">
    <property type="component" value="Unassembled WGS sequence"/>
</dbReference>
<name>A0AAU9MCF2_9ASTR</name>
<dbReference type="GO" id="GO:0010179">
    <property type="term" value="F:IAA-Ala conjugate hydrolase activity"/>
    <property type="evidence" value="ECO:0007669"/>
    <property type="project" value="TreeGrafter"/>
</dbReference>
<reference evidence="1 2" key="1">
    <citation type="submission" date="2022-01" db="EMBL/GenBank/DDBJ databases">
        <authorList>
            <person name="Xiong W."/>
            <person name="Schranz E."/>
        </authorList>
    </citation>
    <scope>NUCLEOTIDE SEQUENCE [LARGE SCALE GENOMIC DNA]</scope>
</reference>
<dbReference type="InterPro" id="IPR036264">
    <property type="entry name" value="Bact_exopeptidase_dim_dom"/>
</dbReference>
<dbReference type="EMBL" id="CAKMRJ010001129">
    <property type="protein sequence ID" value="CAH1423854.1"/>
    <property type="molecule type" value="Genomic_DNA"/>
</dbReference>
<evidence type="ECO:0000313" key="2">
    <source>
        <dbReference type="Proteomes" id="UP001157418"/>
    </source>
</evidence>
<organism evidence="1 2">
    <name type="scientific">Lactuca virosa</name>
    <dbReference type="NCBI Taxonomy" id="75947"/>
    <lineage>
        <taxon>Eukaryota</taxon>
        <taxon>Viridiplantae</taxon>
        <taxon>Streptophyta</taxon>
        <taxon>Embryophyta</taxon>
        <taxon>Tracheophyta</taxon>
        <taxon>Spermatophyta</taxon>
        <taxon>Magnoliopsida</taxon>
        <taxon>eudicotyledons</taxon>
        <taxon>Gunneridae</taxon>
        <taxon>Pentapetalae</taxon>
        <taxon>asterids</taxon>
        <taxon>campanulids</taxon>
        <taxon>Asterales</taxon>
        <taxon>Asteraceae</taxon>
        <taxon>Cichorioideae</taxon>
        <taxon>Cichorieae</taxon>
        <taxon>Lactucinae</taxon>
        <taxon>Lactuca</taxon>
    </lineage>
</organism>
<dbReference type="AlphaFoldDB" id="A0AAU9MCF2"/>
<protein>
    <recommendedName>
        <fullName evidence="3">Peptidase M20 dimerisation domain-containing protein</fullName>
    </recommendedName>
</protein>
<dbReference type="PANTHER" id="PTHR11014:SF147">
    <property type="entry name" value="PEPTIDASE M20 DIMERISATION DOMAIN-CONTAINING PROTEIN"/>
    <property type="match status" value="1"/>
</dbReference>
<comment type="caution">
    <text evidence="1">The sequence shown here is derived from an EMBL/GenBank/DDBJ whole genome shotgun (WGS) entry which is preliminary data.</text>
</comment>
<evidence type="ECO:0008006" key="3">
    <source>
        <dbReference type="Google" id="ProtNLM"/>
    </source>
</evidence>
<evidence type="ECO:0000313" key="1">
    <source>
        <dbReference type="EMBL" id="CAH1423854.1"/>
    </source>
</evidence>
<proteinExistence type="predicted"/>
<keyword evidence="2" id="KW-1185">Reference proteome</keyword>
<accession>A0AAU9MCF2</accession>
<dbReference type="GO" id="GO:0009850">
    <property type="term" value="P:auxin metabolic process"/>
    <property type="evidence" value="ECO:0007669"/>
    <property type="project" value="TreeGrafter"/>
</dbReference>